<gene>
    <name evidence="3" type="ORF">KIH74_02820</name>
</gene>
<keyword evidence="1" id="KW-0597">Phosphoprotein</keyword>
<dbReference type="InterPro" id="IPR052893">
    <property type="entry name" value="TCS_response_regulator"/>
</dbReference>
<keyword evidence="4" id="KW-1185">Reference proteome</keyword>
<dbReference type="Pfam" id="PF00072">
    <property type="entry name" value="Response_reg"/>
    <property type="match status" value="1"/>
</dbReference>
<name>A0ABS5T9V6_9ACTN</name>
<dbReference type="Proteomes" id="UP001197247">
    <property type="component" value="Unassembled WGS sequence"/>
</dbReference>
<dbReference type="InterPro" id="IPR011006">
    <property type="entry name" value="CheY-like_superfamily"/>
</dbReference>
<dbReference type="PANTHER" id="PTHR44520">
    <property type="entry name" value="RESPONSE REGULATOR RCP1-RELATED"/>
    <property type="match status" value="1"/>
</dbReference>
<dbReference type="EMBL" id="JAHBAY010000001">
    <property type="protein sequence ID" value="MBT0767837.1"/>
    <property type="molecule type" value="Genomic_DNA"/>
</dbReference>
<protein>
    <submittedName>
        <fullName evidence="3">Response regulator</fullName>
    </submittedName>
</protein>
<reference evidence="3 4" key="1">
    <citation type="submission" date="2021-05" db="EMBL/GenBank/DDBJ databases">
        <title>Kineosporia and Streptomyces sp. nov. two new marine actinobacteria isolated from Coral.</title>
        <authorList>
            <person name="Buangrab K."/>
            <person name="Sutthacheep M."/>
            <person name="Yeemin T."/>
            <person name="Harunari E."/>
            <person name="Igarashi Y."/>
            <person name="Kanchanasin P."/>
            <person name="Tanasupawat S."/>
            <person name="Phongsopitanun W."/>
        </authorList>
    </citation>
    <scope>NUCLEOTIDE SEQUENCE [LARGE SCALE GENOMIC DNA]</scope>
    <source>
        <strain evidence="3 4">J2-2</strain>
    </source>
</reference>
<dbReference type="InterPro" id="IPR001789">
    <property type="entry name" value="Sig_transdc_resp-reg_receiver"/>
</dbReference>
<dbReference type="CDD" id="cd17557">
    <property type="entry name" value="REC_Rcp-like"/>
    <property type="match status" value="1"/>
</dbReference>
<dbReference type="Gene3D" id="3.40.50.2300">
    <property type="match status" value="1"/>
</dbReference>
<feature type="modified residue" description="4-aspartylphosphate" evidence="1">
    <location>
        <position position="61"/>
    </location>
</feature>
<evidence type="ECO:0000313" key="4">
    <source>
        <dbReference type="Proteomes" id="UP001197247"/>
    </source>
</evidence>
<dbReference type="PANTHER" id="PTHR44520:SF2">
    <property type="entry name" value="RESPONSE REGULATOR RCP1"/>
    <property type="match status" value="1"/>
</dbReference>
<evidence type="ECO:0000259" key="2">
    <source>
        <dbReference type="PROSITE" id="PS50110"/>
    </source>
</evidence>
<dbReference type="PROSITE" id="PS50110">
    <property type="entry name" value="RESPONSE_REGULATORY"/>
    <property type="match status" value="1"/>
</dbReference>
<dbReference type="SUPFAM" id="SSF52172">
    <property type="entry name" value="CheY-like"/>
    <property type="match status" value="1"/>
</dbReference>
<organism evidence="3 4">
    <name type="scientific">Kineosporia corallincola</name>
    <dbReference type="NCBI Taxonomy" id="2835133"/>
    <lineage>
        <taxon>Bacteria</taxon>
        <taxon>Bacillati</taxon>
        <taxon>Actinomycetota</taxon>
        <taxon>Actinomycetes</taxon>
        <taxon>Kineosporiales</taxon>
        <taxon>Kineosporiaceae</taxon>
        <taxon>Kineosporia</taxon>
    </lineage>
</organism>
<comment type="caution">
    <text evidence="3">The sequence shown here is derived from an EMBL/GenBank/DDBJ whole genome shotgun (WGS) entry which is preliminary data.</text>
</comment>
<proteinExistence type="predicted"/>
<accession>A0ABS5T9V6</accession>
<feature type="domain" description="Response regulatory" evidence="2">
    <location>
        <begin position="3"/>
        <end position="128"/>
    </location>
</feature>
<evidence type="ECO:0000313" key="3">
    <source>
        <dbReference type="EMBL" id="MBT0767837.1"/>
    </source>
</evidence>
<dbReference type="SMART" id="SM00448">
    <property type="entry name" value="REC"/>
    <property type="match status" value="1"/>
</dbReference>
<evidence type="ECO:0000256" key="1">
    <source>
        <dbReference type="PROSITE-ProRule" id="PRU00169"/>
    </source>
</evidence>
<sequence>MIAVLLVEDDPGDVMMTREALEETGVTSRLNVVGDGAEALDFLYRREPYTDAQPPDLILLDLNLPKMNGRDVLAQVKEDPDLRHIPVVVLTTSEAEEDVLRSYDLHANAYVTKPVDFERFVAVVRHIDDFFVSIVRLPRR</sequence>